<dbReference type="Gene3D" id="3.30.530.20">
    <property type="match status" value="1"/>
</dbReference>
<organism evidence="3 4">
    <name type="scientific">Paenibacillus albilobatus</name>
    <dbReference type="NCBI Taxonomy" id="2716884"/>
    <lineage>
        <taxon>Bacteria</taxon>
        <taxon>Bacillati</taxon>
        <taxon>Bacillota</taxon>
        <taxon>Bacilli</taxon>
        <taxon>Bacillales</taxon>
        <taxon>Paenibacillaceae</taxon>
        <taxon>Paenibacillus</taxon>
    </lineage>
</organism>
<dbReference type="SUPFAM" id="SSF55961">
    <property type="entry name" value="Bet v1-like"/>
    <property type="match status" value="1"/>
</dbReference>
<protein>
    <submittedName>
        <fullName evidence="3">ATPase</fullName>
    </submittedName>
</protein>
<dbReference type="CDD" id="cd07814">
    <property type="entry name" value="SRPBCC_CalC_Aha1-like"/>
    <property type="match status" value="1"/>
</dbReference>
<dbReference type="Proteomes" id="UP000679779">
    <property type="component" value="Unassembled WGS sequence"/>
</dbReference>
<dbReference type="Pfam" id="PF08327">
    <property type="entry name" value="AHSA1"/>
    <property type="match status" value="1"/>
</dbReference>
<reference evidence="3" key="1">
    <citation type="submission" date="2021-03" db="EMBL/GenBank/DDBJ databases">
        <title>Antimicrobial resistance genes in bacteria isolated from Japanese honey, and their potential for conferring macrolide and lincosamide resistance in the American foulbrood pathogen Paenibacillus larvae.</title>
        <authorList>
            <person name="Okamoto M."/>
            <person name="Kumagai M."/>
            <person name="Kanamori H."/>
            <person name="Takamatsu D."/>
        </authorList>
    </citation>
    <scope>NUCLEOTIDE SEQUENCE</scope>
    <source>
        <strain evidence="3">J2TS6</strain>
    </source>
</reference>
<evidence type="ECO:0000259" key="2">
    <source>
        <dbReference type="Pfam" id="PF08327"/>
    </source>
</evidence>
<accession>A0A920CE29</accession>
<name>A0A920CE29_9BACL</name>
<proteinExistence type="inferred from homology"/>
<dbReference type="InterPro" id="IPR013538">
    <property type="entry name" value="ASHA1/2-like_C"/>
</dbReference>
<evidence type="ECO:0000313" key="4">
    <source>
        <dbReference type="Proteomes" id="UP000679779"/>
    </source>
</evidence>
<gene>
    <name evidence="3" type="ORF">J2TS6_46300</name>
</gene>
<comment type="caution">
    <text evidence="3">The sequence shown here is derived from an EMBL/GenBank/DDBJ whole genome shotgun (WGS) entry which is preliminary data.</text>
</comment>
<dbReference type="InterPro" id="IPR023393">
    <property type="entry name" value="START-like_dom_sf"/>
</dbReference>
<evidence type="ECO:0000313" key="3">
    <source>
        <dbReference type="EMBL" id="GIO33489.1"/>
    </source>
</evidence>
<sequence length="169" mass="19116">MAENQVENNELLLTRVFNAPRELVFKVWTDPEHFCKWWGPKGFSLNVSKMDVRPGGLFLGSQTSPEGHVMWGKFVYQEVNAPEKLVYVQSFSDEEGNTVRAPFNPNWPLEIINILTLTEENGKTTLTLSGGPINATEEERAAFEGMRPMVQQGFVGTFDELDNYLASQQ</sequence>
<comment type="similarity">
    <text evidence="1">Belongs to the AHA1 family.</text>
</comment>
<feature type="domain" description="Activator of Hsp90 ATPase homologue 1/2-like C-terminal" evidence="2">
    <location>
        <begin position="18"/>
        <end position="165"/>
    </location>
</feature>
<dbReference type="EMBL" id="BORQ01000006">
    <property type="protein sequence ID" value="GIO33489.1"/>
    <property type="molecule type" value="Genomic_DNA"/>
</dbReference>
<dbReference type="RefSeq" id="WP_160043636.1">
    <property type="nucleotide sequence ID" value="NZ_BORQ01000006.1"/>
</dbReference>
<dbReference type="AlphaFoldDB" id="A0A920CE29"/>
<keyword evidence="4" id="KW-1185">Reference proteome</keyword>
<evidence type="ECO:0000256" key="1">
    <source>
        <dbReference type="ARBA" id="ARBA00006817"/>
    </source>
</evidence>